<evidence type="ECO:0000256" key="1">
    <source>
        <dbReference type="SAM" id="MobiDB-lite"/>
    </source>
</evidence>
<name>A0A2K2CNM5_BRADI</name>
<feature type="region of interest" description="Disordered" evidence="1">
    <location>
        <begin position="187"/>
        <end position="213"/>
    </location>
</feature>
<evidence type="ECO:0000313" key="4">
    <source>
        <dbReference type="EnsemblPlants" id="PNT63651"/>
    </source>
</evidence>
<keyword evidence="2" id="KW-1133">Transmembrane helix</keyword>
<sequence length="564" mass="61292">MAAAQPRIDITTTTTSIADGPDGGALAFSVLHDLVGAACFLASHPLHAAYALFFSRYLLRLASFFCPLLVSTALLLLVLATVAPYAAATPGWAGARSSMGRTWAIAVAALCAELRPDSTGGGAGLLGQLCSFVLGPGDAAAVLRFGEIMEWNNLAAEPPLQSAAAGEKYLLGHEDFDEIKDEIEEKNVVSEDLKKGPGSSSENRCPSDERENNIKEQSFILPDVEGVEEKGLDGDPVVPMEIKKCGLVKSHSSISRRIRQWEAATSGNFRGVLDVTLGNPVKPTLEKGSFKDVKGSTQLETGSCIRKRQEISSVEESVTKQPDQEYIHVKKRDPKTEADTEICSKDVQAEESAFIAEPGLELQEQKHKGSQDGPELQEHEYRHVQPEQEFQEENKNDAQPEQESQETKHKPASIARRVQHSGASSTTEKPVSEEGSPRKEKEWKKTLACKLYEERIQLKLCRGRAAAAGGECGDDMDMLWEAYETAGGGNRQREEIVVEPGDGGESEEEDGPDEGPVRQLCCLQALKFSTRKMNFGGGGKPSLAKISKVLKRMTALSRVGSRRK</sequence>
<gene>
    <name evidence="3" type="ORF">BRADI_4g19450v3</name>
</gene>
<feature type="region of interest" description="Disordered" evidence="1">
    <location>
        <begin position="280"/>
        <end position="299"/>
    </location>
</feature>
<feature type="compositionally biased region" description="Basic and acidic residues" evidence="1">
    <location>
        <begin position="322"/>
        <end position="348"/>
    </location>
</feature>
<dbReference type="Proteomes" id="UP000008810">
    <property type="component" value="Chromosome 4"/>
</dbReference>
<keyword evidence="2" id="KW-0812">Transmembrane</keyword>
<reference evidence="3 4" key="1">
    <citation type="journal article" date="2010" name="Nature">
        <title>Genome sequencing and analysis of the model grass Brachypodium distachyon.</title>
        <authorList>
            <consortium name="International Brachypodium Initiative"/>
        </authorList>
    </citation>
    <scope>NUCLEOTIDE SEQUENCE [LARGE SCALE GENOMIC DNA]</scope>
    <source>
        <strain evidence="3 4">Bd21</strain>
    </source>
</reference>
<protein>
    <submittedName>
        <fullName evidence="3 4">Uncharacterized protein</fullName>
    </submittedName>
</protein>
<evidence type="ECO:0000313" key="5">
    <source>
        <dbReference type="Proteomes" id="UP000008810"/>
    </source>
</evidence>
<keyword evidence="5" id="KW-1185">Reference proteome</keyword>
<proteinExistence type="predicted"/>
<dbReference type="AlphaFoldDB" id="A0A2K2CNM5"/>
<dbReference type="ExpressionAtlas" id="A0A2K2CNM5">
    <property type="expression patterns" value="baseline"/>
</dbReference>
<accession>A0A2K2CNM5</accession>
<reference evidence="3" key="2">
    <citation type="submission" date="2017-06" db="EMBL/GenBank/DDBJ databases">
        <title>WGS assembly of Brachypodium distachyon.</title>
        <authorList>
            <consortium name="The International Brachypodium Initiative"/>
            <person name="Lucas S."/>
            <person name="Harmon-Smith M."/>
            <person name="Lail K."/>
            <person name="Tice H."/>
            <person name="Grimwood J."/>
            <person name="Bruce D."/>
            <person name="Barry K."/>
            <person name="Shu S."/>
            <person name="Lindquist E."/>
            <person name="Wang M."/>
            <person name="Pitluck S."/>
            <person name="Vogel J.P."/>
            <person name="Garvin D.F."/>
            <person name="Mockler T.C."/>
            <person name="Schmutz J."/>
            <person name="Rokhsar D."/>
            <person name="Bevan M.W."/>
        </authorList>
    </citation>
    <scope>NUCLEOTIDE SEQUENCE</scope>
    <source>
        <strain evidence="3">Bd21</strain>
    </source>
</reference>
<feature type="compositionally biased region" description="Basic and acidic residues" evidence="1">
    <location>
        <begin position="430"/>
        <end position="444"/>
    </location>
</feature>
<feature type="transmembrane region" description="Helical" evidence="2">
    <location>
        <begin position="65"/>
        <end position="87"/>
    </location>
</feature>
<feature type="compositionally biased region" description="Basic and acidic residues" evidence="1">
    <location>
        <begin position="284"/>
        <end position="294"/>
    </location>
</feature>
<dbReference type="EnsemblPlants" id="PNT63651">
    <property type="protein sequence ID" value="PNT63651"/>
    <property type="gene ID" value="BRADI_4g19450v3"/>
</dbReference>
<dbReference type="Gramene" id="PNT63651">
    <property type="protein sequence ID" value="PNT63651"/>
    <property type="gene ID" value="BRADI_4g19450v3"/>
</dbReference>
<feature type="region of interest" description="Disordered" evidence="1">
    <location>
        <begin position="311"/>
        <end position="444"/>
    </location>
</feature>
<dbReference type="InParanoid" id="A0A2K2CNM5"/>
<evidence type="ECO:0000313" key="3">
    <source>
        <dbReference type="EMBL" id="PNT63651.1"/>
    </source>
</evidence>
<dbReference type="PANTHER" id="PTHR36760">
    <property type="entry name" value="ACIDIC LEUCINE-RICH NUCLEAR PHOSPHOPROTEIN 32 FAMILY B PROTEIN"/>
    <property type="match status" value="1"/>
</dbReference>
<dbReference type="OrthoDB" id="1939140at2759"/>
<feature type="compositionally biased region" description="Basic and acidic residues" evidence="1">
    <location>
        <begin position="363"/>
        <end position="398"/>
    </location>
</feature>
<feature type="compositionally biased region" description="Polar residues" evidence="1">
    <location>
        <begin position="311"/>
        <end position="321"/>
    </location>
</feature>
<dbReference type="EMBL" id="CM000883">
    <property type="protein sequence ID" value="PNT63651.1"/>
    <property type="molecule type" value="Genomic_DNA"/>
</dbReference>
<keyword evidence="2" id="KW-0472">Membrane</keyword>
<reference evidence="4" key="3">
    <citation type="submission" date="2018-08" db="UniProtKB">
        <authorList>
            <consortium name="EnsemblPlants"/>
        </authorList>
    </citation>
    <scope>IDENTIFICATION</scope>
    <source>
        <strain evidence="4">cv. Bd21</strain>
    </source>
</reference>
<evidence type="ECO:0000256" key="2">
    <source>
        <dbReference type="SAM" id="Phobius"/>
    </source>
</evidence>
<dbReference type="PANTHER" id="PTHR36760:SF1">
    <property type="entry name" value="ACIDIC LEUCINE-RICH NUCLEAR PHOSPHOPROTEIN 32 FAMILY B PROTEIN"/>
    <property type="match status" value="1"/>
</dbReference>
<organism evidence="3">
    <name type="scientific">Brachypodium distachyon</name>
    <name type="common">Purple false brome</name>
    <name type="synonym">Trachynia distachya</name>
    <dbReference type="NCBI Taxonomy" id="15368"/>
    <lineage>
        <taxon>Eukaryota</taxon>
        <taxon>Viridiplantae</taxon>
        <taxon>Streptophyta</taxon>
        <taxon>Embryophyta</taxon>
        <taxon>Tracheophyta</taxon>
        <taxon>Spermatophyta</taxon>
        <taxon>Magnoliopsida</taxon>
        <taxon>Liliopsida</taxon>
        <taxon>Poales</taxon>
        <taxon>Poaceae</taxon>
        <taxon>BOP clade</taxon>
        <taxon>Pooideae</taxon>
        <taxon>Stipodae</taxon>
        <taxon>Brachypodieae</taxon>
        <taxon>Brachypodium</taxon>
    </lineage>
</organism>